<evidence type="ECO:0000313" key="2">
    <source>
        <dbReference type="EMBL" id="GEU79476.1"/>
    </source>
</evidence>
<dbReference type="SUPFAM" id="SSF56672">
    <property type="entry name" value="DNA/RNA polymerases"/>
    <property type="match status" value="1"/>
</dbReference>
<feature type="region of interest" description="Disordered" evidence="1">
    <location>
        <begin position="367"/>
        <end position="440"/>
    </location>
</feature>
<dbReference type="InterPro" id="IPR053134">
    <property type="entry name" value="RNA-dir_DNA_polymerase"/>
</dbReference>
<keyword evidence="2" id="KW-0808">Transferase</keyword>
<feature type="compositionally biased region" description="Acidic residues" evidence="1">
    <location>
        <begin position="179"/>
        <end position="201"/>
    </location>
</feature>
<feature type="region of interest" description="Disordered" evidence="1">
    <location>
        <begin position="467"/>
        <end position="491"/>
    </location>
</feature>
<sequence length="638" mass="73286">MDLMNRVWKPYLDKFVIVFIDDILIYSKSKEDHEVNVVADAFSRKKRVKPRRVRAISMTIRSSVMNKILPAQGEASKVGNATAKMMHGLEQQMEKKEDGGLYFIDQGWDSIDRRCRSPVLWAKIEESRLIGLELVQETTDKGGSDEYAYSVILMGVTSDVRKYYLESDEESWTFSQDKDDTDEETDVNDDSEETESNNDGDDLTHPNLSSYKADDEEEEEEKADDDDEVSSDQRVFTPPDHLLTDEEENQEGDDEVKEGEEEQEEEEELYEDFNINLERSDAEMIDAQQKNVQANQVTEDTHVTLTTMPRVVQQQSSFISSDLVSKLINPSPDIGIVDNYLASKMKDVVYVAVQLQTNKLREEAQADNQEFLVRDDHDKDEDPSAGSNRGSKRKRSGKEAESSKEPTHKESKSTSSSKGASISQPKSSGKSAQAEEHGRTVDDLEEQMHQEFNTGNDDVTHVREALDDDEIQWNPSSSPTPDRESSSRKYTTSITKTKAVDYGQVKWIEHKKFYGYASNMETSKDVYSRYRIVTVTNLKIMKYFGYSHLEKIIVRRQDDQLYKFREDDFKRLSRQDIEDMLILLVQSIIYEDEMNIDRLIRTDELHKFSDGTLNHVCTAINDIAIGIEMGYLLKKKME</sequence>
<dbReference type="InterPro" id="IPR043502">
    <property type="entry name" value="DNA/RNA_pol_sf"/>
</dbReference>
<accession>A0A6L2MZW4</accession>
<dbReference type="InterPro" id="IPR043128">
    <property type="entry name" value="Rev_trsase/Diguanyl_cyclase"/>
</dbReference>
<dbReference type="AlphaFoldDB" id="A0A6L2MZW4"/>
<keyword evidence="2" id="KW-0695">RNA-directed DNA polymerase</keyword>
<feature type="compositionally biased region" description="Basic and acidic residues" evidence="1">
    <location>
        <begin position="397"/>
        <end position="412"/>
    </location>
</feature>
<feature type="compositionally biased region" description="Acidic residues" evidence="1">
    <location>
        <begin position="245"/>
        <end position="267"/>
    </location>
</feature>
<dbReference type="EMBL" id="BKCJ010007879">
    <property type="protein sequence ID" value="GEU79476.1"/>
    <property type="molecule type" value="Genomic_DNA"/>
</dbReference>
<feature type="region of interest" description="Disordered" evidence="1">
    <location>
        <begin position="169"/>
        <end position="267"/>
    </location>
</feature>
<reference evidence="2" key="1">
    <citation type="journal article" date="2019" name="Sci. Rep.">
        <title>Draft genome of Tanacetum cinerariifolium, the natural source of mosquito coil.</title>
        <authorList>
            <person name="Yamashiro T."/>
            <person name="Shiraishi A."/>
            <person name="Satake H."/>
            <person name="Nakayama K."/>
        </authorList>
    </citation>
    <scope>NUCLEOTIDE SEQUENCE</scope>
</reference>
<dbReference type="PANTHER" id="PTHR24559:SF427">
    <property type="entry name" value="RNA-DIRECTED DNA POLYMERASE"/>
    <property type="match status" value="1"/>
</dbReference>
<dbReference type="PANTHER" id="PTHR24559">
    <property type="entry name" value="TRANSPOSON TY3-I GAG-POL POLYPROTEIN"/>
    <property type="match status" value="1"/>
</dbReference>
<name>A0A6L2MZW4_TANCI</name>
<keyword evidence="2" id="KW-0548">Nucleotidyltransferase</keyword>
<proteinExistence type="predicted"/>
<dbReference type="GO" id="GO:0003964">
    <property type="term" value="F:RNA-directed DNA polymerase activity"/>
    <property type="evidence" value="ECO:0007669"/>
    <property type="project" value="UniProtKB-KW"/>
</dbReference>
<feature type="compositionally biased region" description="Acidic residues" evidence="1">
    <location>
        <begin position="214"/>
        <end position="230"/>
    </location>
</feature>
<comment type="caution">
    <text evidence="2">The sequence shown here is derived from an EMBL/GenBank/DDBJ whole genome shotgun (WGS) entry which is preliminary data.</text>
</comment>
<dbReference type="Gene3D" id="3.30.70.270">
    <property type="match status" value="1"/>
</dbReference>
<evidence type="ECO:0000256" key="1">
    <source>
        <dbReference type="SAM" id="MobiDB-lite"/>
    </source>
</evidence>
<organism evidence="2">
    <name type="scientific">Tanacetum cinerariifolium</name>
    <name type="common">Dalmatian daisy</name>
    <name type="synonym">Chrysanthemum cinerariifolium</name>
    <dbReference type="NCBI Taxonomy" id="118510"/>
    <lineage>
        <taxon>Eukaryota</taxon>
        <taxon>Viridiplantae</taxon>
        <taxon>Streptophyta</taxon>
        <taxon>Embryophyta</taxon>
        <taxon>Tracheophyta</taxon>
        <taxon>Spermatophyta</taxon>
        <taxon>Magnoliopsida</taxon>
        <taxon>eudicotyledons</taxon>
        <taxon>Gunneridae</taxon>
        <taxon>Pentapetalae</taxon>
        <taxon>asterids</taxon>
        <taxon>campanulids</taxon>
        <taxon>Asterales</taxon>
        <taxon>Asteraceae</taxon>
        <taxon>Asteroideae</taxon>
        <taxon>Anthemideae</taxon>
        <taxon>Anthemidinae</taxon>
        <taxon>Tanacetum</taxon>
    </lineage>
</organism>
<feature type="compositionally biased region" description="Basic and acidic residues" evidence="1">
    <location>
        <begin position="372"/>
        <end position="382"/>
    </location>
</feature>
<gene>
    <name evidence="2" type="ORF">Tci_051454</name>
</gene>
<protein>
    <submittedName>
        <fullName evidence="2">Reverse transcriptase</fullName>
    </submittedName>
</protein>
<feature type="compositionally biased region" description="Low complexity" evidence="1">
    <location>
        <begin position="413"/>
        <end position="423"/>
    </location>
</feature>